<evidence type="ECO:0000256" key="3">
    <source>
        <dbReference type="ARBA" id="ARBA00022475"/>
    </source>
</evidence>
<keyword evidence="2 9" id="KW-0813">Transport</keyword>
<feature type="transmembrane region" description="Helical" evidence="9">
    <location>
        <begin position="128"/>
        <end position="150"/>
    </location>
</feature>
<accession>A0A371REG3</accession>
<feature type="transmembrane region" description="Helical" evidence="9">
    <location>
        <begin position="12"/>
        <end position="32"/>
    </location>
</feature>
<proteinExistence type="inferred from homology"/>
<keyword evidence="5 9" id="KW-0812">Transmembrane</keyword>
<dbReference type="Proteomes" id="UP000264589">
    <property type="component" value="Unassembled WGS sequence"/>
</dbReference>
<evidence type="ECO:0000313" key="12">
    <source>
        <dbReference type="Proteomes" id="UP000264589"/>
    </source>
</evidence>
<comment type="similarity">
    <text evidence="8 9">Belongs to the TRAP transporter small permease family.</text>
</comment>
<feature type="transmembrane region" description="Helical" evidence="9">
    <location>
        <begin position="47"/>
        <end position="65"/>
    </location>
</feature>
<name>A0A371REG3_9PROT</name>
<sequence>MKFLIDSLSRLALFISSLCIVAMTGIITYQVVARYVYNASPAWSERLSLVLLTYLVFFGTAVGVREKFHIRIDALRNAVPAPLGKLFEIIAHMAVAIAGLVLLVAGVQLTTALWAFAVPALGIPRGLALLPIPIAGAMITLFSVAHLFGVTDRTEQKAG</sequence>
<dbReference type="AlphaFoldDB" id="A0A371REG3"/>
<dbReference type="EMBL" id="QUQO01000001">
    <property type="protein sequence ID" value="RFB03842.1"/>
    <property type="molecule type" value="Genomic_DNA"/>
</dbReference>
<dbReference type="GO" id="GO:0015740">
    <property type="term" value="P:C4-dicarboxylate transport"/>
    <property type="evidence" value="ECO:0007669"/>
    <property type="project" value="TreeGrafter"/>
</dbReference>
<dbReference type="InterPro" id="IPR055348">
    <property type="entry name" value="DctQ"/>
</dbReference>
<dbReference type="InParanoid" id="A0A371REG3"/>
<dbReference type="GO" id="GO:0005886">
    <property type="term" value="C:plasma membrane"/>
    <property type="evidence" value="ECO:0007669"/>
    <property type="project" value="UniProtKB-SubCell"/>
</dbReference>
<evidence type="ECO:0000256" key="8">
    <source>
        <dbReference type="ARBA" id="ARBA00038436"/>
    </source>
</evidence>
<comment type="caution">
    <text evidence="11">The sequence shown here is derived from an EMBL/GenBank/DDBJ whole genome shotgun (WGS) entry which is preliminary data.</text>
</comment>
<evidence type="ECO:0000256" key="7">
    <source>
        <dbReference type="ARBA" id="ARBA00023136"/>
    </source>
</evidence>
<dbReference type="PANTHER" id="PTHR35011">
    <property type="entry name" value="2,3-DIKETO-L-GULONATE TRAP TRANSPORTER SMALL PERMEASE PROTEIN YIAM"/>
    <property type="match status" value="1"/>
</dbReference>
<feature type="transmembrane region" description="Helical" evidence="9">
    <location>
        <begin position="86"/>
        <end position="116"/>
    </location>
</feature>
<evidence type="ECO:0000256" key="9">
    <source>
        <dbReference type="RuleBase" id="RU369079"/>
    </source>
</evidence>
<comment type="subunit">
    <text evidence="9">The complex comprises the extracytoplasmic solute receptor protein and the two transmembrane proteins.</text>
</comment>
<gene>
    <name evidence="11" type="ORF">DX908_00215</name>
</gene>
<evidence type="ECO:0000256" key="4">
    <source>
        <dbReference type="ARBA" id="ARBA00022519"/>
    </source>
</evidence>
<dbReference type="FunCoup" id="A0A371REG3">
    <property type="interactions" value="62"/>
</dbReference>
<keyword evidence="6 9" id="KW-1133">Transmembrane helix</keyword>
<evidence type="ECO:0000313" key="11">
    <source>
        <dbReference type="EMBL" id="RFB03842.1"/>
    </source>
</evidence>
<dbReference type="RefSeq" id="WP_116390470.1">
    <property type="nucleotide sequence ID" value="NZ_QUQO01000001.1"/>
</dbReference>
<evidence type="ECO:0000256" key="1">
    <source>
        <dbReference type="ARBA" id="ARBA00004429"/>
    </source>
</evidence>
<evidence type="ECO:0000259" key="10">
    <source>
        <dbReference type="Pfam" id="PF04290"/>
    </source>
</evidence>
<keyword evidence="12" id="KW-1185">Reference proteome</keyword>
<dbReference type="Pfam" id="PF04290">
    <property type="entry name" value="DctQ"/>
    <property type="match status" value="1"/>
</dbReference>
<dbReference type="PANTHER" id="PTHR35011:SF11">
    <property type="entry name" value="TRAP TRANSPORTER SMALL PERMEASE PROTEIN"/>
    <property type="match status" value="1"/>
</dbReference>
<feature type="domain" description="Tripartite ATP-independent periplasmic transporters DctQ component" evidence="10">
    <location>
        <begin position="23"/>
        <end position="149"/>
    </location>
</feature>
<dbReference type="InterPro" id="IPR007387">
    <property type="entry name" value="TRAP_DctQ"/>
</dbReference>
<comment type="function">
    <text evidence="9">Part of the tripartite ATP-independent periplasmic (TRAP) transport system.</text>
</comment>
<evidence type="ECO:0000256" key="5">
    <source>
        <dbReference type="ARBA" id="ARBA00022692"/>
    </source>
</evidence>
<dbReference type="GO" id="GO:0022857">
    <property type="term" value="F:transmembrane transporter activity"/>
    <property type="evidence" value="ECO:0007669"/>
    <property type="project" value="UniProtKB-UniRule"/>
</dbReference>
<keyword evidence="7 9" id="KW-0472">Membrane</keyword>
<evidence type="ECO:0000256" key="6">
    <source>
        <dbReference type="ARBA" id="ARBA00022989"/>
    </source>
</evidence>
<keyword evidence="3" id="KW-1003">Cell membrane</keyword>
<reference evidence="11 12" key="1">
    <citation type="submission" date="2018-08" db="EMBL/GenBank/DDBJ databases">
        <title>Parvularcula sp. SM1705, isolated from surface water of the South Sea China.</title>
        <authorList>
            <person name="Sun L."/>
        </authorList>
    </citation>
    <scope>NUCLEOTIDE SEQUENCE [LARGE SCALE GENOMIC DNA]</scope>
    <source>
        <strain evidence="11 12">SM1705</strain>
    </source>
</reference>
<evidence type="ECO:0000256" key="2">
    <source>
        <dbReference type="ARBA" id="ARBA00022448"/>
    </source>
</evidence>
<comment type="subcellular location">
    <subcellularLocation>
        <location evidence="1 9">Cell inner membrane</location>
        <topology evidence="1 9">Multi-pass membrane protein</topology>
    </subcellularLocation>
</comment>
<protein>
    <recommendedName>
        <fullName evidence="9">TRAP transporter small permease protein</fullName>
    </recommendedName>
</protein>
<keyword evidence="4 9" id="KW-0997">Cell inner membrane</keyword>
<organism evidence="11 12">
    <name type="scientific">Parvularcula marina</name>
    <dbReference type="NCBI Taxonomy" id="2292771"/>
    <lineage>
        <taxon>Bacteria</taxon>
        <taxon>Pseudomonadati</taxon>
        <taxon>Pseudomonadota</taxon>
        <taxon>Alphaproteobacteria</taxon>
        <taxon>Parvularculales</taxon>
        <taxon>Parvularculaceae</taxon>
        <taxon>Parvularcula</taxon>
    </lineage>
</organism>
<dbReference type="OrthoDB" id="4964541at2"/>